<name>A0ABV2CTS1_9RHOO</name>
<evidence type="ECO:0000256" key="1">
    <source>
        <dbReference type="SAM" id="SignalP"/>
    </source>
</evidence>
<evidence type="ECO:0000313" key="4">
    <source>
        <dbReference type="Proteomes" id="UP001548590"/>
    </source>
</evidence>
<reference evidence="3 4" key="1">
    <citation type="submission" date="2024-07" db="EMBL/GenBank/DDBJ databases">
        <title>Uliginosibacterium paludis KCTC:42655.</title>
        <authorList>
            <person name="Kim M.K."/>
        </authorList>
    </citation>
    <scope>NUCLEOTIDE SEQUENCE [LARGE SCALE GENOMIC DNA]</scope>
    <source>
        <strain evidence="3 4">KCTC 42655</strain>
    </source>
</reference>
<sequence length="380" mass="42080">MHLAVSSRQLAGLVTLLLCLATAPTHAEKFTIAVISDTQNYTDVARAQPRGIDVFMGQMRYLVDSRTEKNLVFVTHVGDVVQHGDGRFRTGPKDQPTDWNTRAEWMLANRAISILSEAGLPFGLSPGNHDYDNYAWPAEVGPSRPLTGGKAWNAWFGPNSSHFAGKRWYGGASPDGLSSYQQFSAGGKRFLHLSLEMEASPAVLDWAQGVINRHRGQPTIVTTHEWLDPNFTGATTRSNDNKAYFEGAANLPPDQVWERFIRRNDQIFLVLAGHDWTPTNEGRSNGENLRIDQNDAGHPVYQTVQDYQGNTIGPDGTPGSDNGGAGWMRFIEFDTRAKTMHFYTYSSLLGKHAGRNGEATFGATPQHSDFVLDFPPQLMR</sequence>
<dbReference type="PANTHER" id="PTHR43143:SF5">
    <property type="entry name" value="SECRETED PROTEIN"/>
    <property type="match status" value="1"/>
</dbReference>
<dbReference type="InterPro" id="IPR051918">
    <property type="entry name" value="STPP_CPPED1"/>
</dbReference>
<gene>
    <name evidence="3" type="ORF">ABVT11_15805</name>
</gene>
<evidence type="ECO:0000259" key="2">
    <source>
        <dbReference type="Pfam" id="PF00149"/>
    </source>
</evidence>
<dbReference type="Pfam" id="PF00149">
    <property type="entry name" value="Metallophos"/>
    <property type="match status" value="1"/>
</dbReference>
<comment type="caution">
    <text evidence="3">The sequence shown here is derived from an EMBL/GenBank/DDBJ whole genome shotgun (WGS) entry which is preliminary data.</text>
</comment>
<accession>A0ABV2CTS1</accession>
<protein>
    <submittedName>
        <fullName evidence="3">Metallophosphoesterase</fullName>
    </submittedName>
</protein>
<dbReference type="Proteomes" id="UP001548590">
    <property type="component" value="Unassembled WGS sequence"/>
</dbReference>
<feature type="signal peptide" evidence="1">
    <location>
        <begin position="1"/>
        <end position="27"/>
    </location>
</feature>
<dbReference type="InterPro" id="IPR004843">
    <property type="entry name" value="Calcineurin-like_PHP"/>
</dbReference>
<dbReference type="InterPro" id="IPR029052">
    <property type="entry name" value="Metallo-depent_PP-like"/>
</dbReference>
<dbReference type="RefSeq" id="WP_345930357.1">
    <property type="nucleotide sequence ID" value="NZ_JBDIVF010000016.1"/>
</dbReference>
<proteinExistence type="predicted"/>
<feature type="domain" description="Calcineurin-like phosphoesterase" evidence="2">
    <location>
        <begin position="31"/>
        <end position="275"/>
    </location>
</feature>
<organism evidence="3 4">
    <name type="scientific">Uliginosibacterium paludis</name>
    <dbReference type="NCBI Taxonomy" id="1615952"/>
    <lineage>
        <taxon>Bacteria</taxon>
        <taxon>Pseudomonadati</taxon>
        <taxon>Pseudomonadota</taxon>
        <taxon>Betaproteobacteria</taxon>
        <taxon>Rhodocyclales</taxon>
        <taxon>Zoogloeaceae</taxon>
        <taxon>Uliginosibacterium</taxon>
    </lineage>
</organism>
<keyword evidence="4" id="KW-1185">Reference proteome</keyword>
<dbReference type="SUPFAM" id="SSF56300">
    <property type="entry name" value="Metallo-dependent phosphatases"/>
    <property type="match status" value="1"/>
</dbReference>
<dbReference type="Gene3D" id="3.60.21.10">
    <property type="match status" value="1"/>
</dbReference>
<dbReference type="EMBL" id="JBEWLZ010000010">
    <property type="protein sequence ID" value="MET1491305.1"/>
    <property type="molecule type" value="Genomic_DNA"/>
</dbReference>
<dbReference type="PANTHER" id="PTHR43143">
    <property type="entry name" value="METALLOPHOSPHOESTERASE, CALCINEURIN SUPERFAMILY"/>
    <property type="match status" value="1"/>
</dbReference>
<evidence type="ECO:0000313" key="3">
    <source>
        <dbReference type="EMBL" id="MET1491305.1"/>
    </source>
</evidence>
<feature type="chain" id="PRO_5045256638" evidence="1">
    <location>
        <begin position="28"/>
        <end position="380"/>
    </location>
</feature>
<keyword evidence="1" id="KW-0732">Signal</keyword>